<evidence type="ECO:0000313" key="2">
    <source>
        <dbReference type="EMBL" id="CAF3873936.1"/>
    </source>
</evidence>
<dbReference type="Proteomes" id="UP000663834">
    <property type="component" value="Unassembled WGS sequence"/>
</dbReference>
<dbReference type="EMBL" id="CAJOBH010005213">
    <property type="protein sequence ID" value="CAF4017031.1"/>
    <property type="molecule type" value="Genomic_DNA"/>
</dbReference>
<dbReference type="Proteomes" id="UP000681720">
    <property type="component" value="Unassembled WGS sequence"/>
</dbReference>
<dbReference type="EMBL" id="CAJOBJ010001334">
    <property type="protein sequence ID" value="CAF3873936.1"/>
    <property type="molecule type" value="Genomic_DNA"/>
</dbReference>
<gene>
    <name evidence="3" type="ORF">BYL167_LOCUS14557</name>
    <name evidence="2" type="ORF">GIL414_LOCUS5179</name>
    <name evidence="1" type="ORF">KQP761_LOCUS11031</name>
</gene>
<evidence type="ECO:0000313" key="4">
    <source>
        <dbReference type="Proteomes" id="UP000663834"/>
    </source>
</evidence>
<dbReference type="EMBL" id="CAJNOW010004826">
    <property type="protein sequence ID" value="CAF1430956.1"/>
    <property type="molecule type" value="Genomic_DNA"/>
</dbReference>
<dbReference type="OrthoDB" id="6159421at2759"/>
<proteinExistence type="predicted"/>
<protein>
    <submittedName>
        <fullName evidence="1">Uncharacterized protein</fullName>
    </submittedName>
</protein>
<dbReference type="Proteomes" id="UP000681967">
    <property type="component" value="Unassembled WGS sequence"/>
</dbReference>
<evidence type="ECO:0000313" key="3">
    <source>
        <dbReference type="EMBL" id="CAF4017031.1"/>
    </source>
</evidence>
<name>A0A815NKS7_9BILA</name>
<reference evidence="1" key="1">
    <citation type="submission" date="2021-02" db="EMBL/GenBank/DDBJ databases">
        <authorList>
            <person name="Nowell W R."/>
        </authorList>
    </citation>
    <scope>NUCLEOTIDE SEQUENCE</scope>
</reference>
<dbReference type="AlphaFoldDB" id="A0A815NKS7"/>
<accession>A0A815NKS7</accession>
<sequence>MIDNESEDSIMITSSLEAEQEIMAVTITTQTIKTPVSRKLKKKKGVLKKDWLNIKEYSSGLQKIKNDASPARCKICLKTFSVHHEGKST</sequence>
<organism evidence="1 4">
    <name type="scientific">Rotaria magnacalcarata</name>
    <dbReference type="NCBI Taxonomy" id="392030"/>
    <lineage>
        <taxon>Eukaryota</taxon>
        <taxon>Metazoa</taxon>
        <taxon>Spiralia</taxon>
        <taxon>Gnathifera</taxon>
        <taxon>Rotifera</taxon>
        <taxon>Eurotatoria</taxon>
        <taxon>Bdelloidea</taxon>
        <taxon>Philodinida</taxon>
        <taxon>Philodinidae</taxon>
        <taxon>Rotaria</taxon>
    </lineage>
</organism>
<evidence type="ECO:0000313" key="1">
    <source>
        <dbReference type="EMBL" id="CAF1430956.1"/>
    </source>
</evidence>
<comment type="caution">
    <text evidence="1">The sequence shown here is derived from an EMBL/GenBank/DDBJ whole genome shotgun (WGS) entry which is preliminary data.</text>
</comment>
<feature type="non-terminal residue" evidence="1">
    <location>
        <position position="89"/>
    </location>
</feature>